<dbReference type="PANTHER" id="PTHR43289:SF6">
    <property type="entry name" value="SERINE_THREONINE-PROTEIN KINASE NEKL-3"/>
    <property type="match status" value="1"/>
</dbReference>
<protein>
    <submittedName>
        <fullName evidence="8">Protein kinase</fullName>
    </submittedName>
</protein>
<evidence type="ECO:0000256" key="1">
    <source>
        <dbReference type="ARBA" id="ARBA00022679"/>
    </source>
</evidence>
<proteinExistence type="predicted"/>
<dbReference type="InterPro" id="IPR011009">
    <property type="entry name" value="Kinase-like_dom_sf"/>
</dbReference>
<feature type="transmembrane region" description="Helical" evidence="5">
    <location>
        <begin position="545"/>
        <end position="563"/>
    </location>
</feature>
<dbReference type="GO" id="GO:0004674">
    <property type="term" value="F:protein serine/threonine kinase activity"/>
    <property type="evidence" value="ECO:0007669"/>
    <property type="project" value="TreeGrafter"/>
</dbReference>
<feature type="domain" description="Protein kinase" evidence="6">
    <location>
        <begin position="268"/>
        <end position="527"/>
    </location>
</feature>
<dbReference type="Proteomes" id="UP000469159">
    <property type="component" value="Unassembled WGS sequence"/>
</dbReference>
<dbReference type="SMART" id="SM00332">
    <property type="entry name" value="PP2Cc"/>
    <property type="match status" value="1"/>
</dbReference>
<comment type="caution">
    <text evidence="8">The sequence shown here is derived from an EMBL/GenBank/DDBJ whole genome shotgun (WGS) entry which is preliminary data.</text>
</comment>
<keyword evidence="1" id="KW-0808">Transferase</keyword>
<evidence type="ECO:0000259" key="7">
    <source>
        <dbReference type="PROSITE" id="PS51746"/>
    </source>
</evidence>
<sequence length="564" mass="60843">MRQTGELVLAAGFATATGPREDNQDFGGVHLGTALERARHGVIAAVADGVSGGRAGRAAAELAVRALVEGFYEVPDTLGPARAMHMPLAAFNRWLHAQGRGETMANSATTLTAMALRGRRAHLVHVGDSRAWRFSGGRLTCLTTDHVRPEPDLRHVLIRALGMEGELRLDHTTVELAEHDRLVLTTDGVHGPLSAGRIAALLERQASAEATAEELVEAAHKAGGRDNATALVIDVVRLPEPDHDGILAGLAGLPIAAPPPLGASIDGFRVERVLSEGRYAILMTAVDSEDGSKVVLKFPRPNALSARAVRLAFARELLLAQRVSSPYVLAAHPVRPERQTALYCVQPLLEGETMAARLERGLPSLEAALEAAVALTRGVAALHRLEVIHRDIKPENVMLTAGGGLKLIDLGVARLPRVEDFHGDEIPGTSGYMAPEQFEGHAGDALTDQFALGVTLYRWLTGKWPYGEQEAFQRPRFGRPPLPSRHRPEIPSWLDDAVLTAIQPDREARFGDVVELLRALEGGGPMLKVAKLRGRPLIERDPERFWQIVSTVLAIALIVSFATR</sequence>
<organism evidence="8 9">
    <name type="scientific">Croceibacterium soli</name>
    <dbReference type="NCBI Taxonomy" id="1739690"/>
    <lineage>
        <taxon>Bacteria</taxon>
        <taxon>Pseudomonadati</taxon>
        <taxon>Pseudomonadota</taxon>
        <taxon>Alphaproteobacteria</taxon>
        <taxon>Sphingomonadales</taxon>
        <taxon>Erythrobacteraceae</taxon>
        <taxon>Croceibacterium</taxon>
    </lineage>
</organism>
<name>A0A6I4UP43_9SPHN</name>
<dbReference type="OrthoDB" id="9801841at2"/>
<evidence type="ECO:0000259" key="6">
    <source>
        <dbReference type="PROSITE" id="PS50011"/>
    </source>
</evidence>
<dbReference type="Gene3D" id="3.60.40.10">
    <property type="entry name" value="PPM-type phosphatase domain"/>
    <property type="match status" value="1"/>
</dbReference>
<dbReference type="SUPFAM" id="SSF56112">
    <property type="entry name" value="Protein kinase-like (PK-like)"/>
    <property type="match status" value="1"/>
</dbReference>
<evidence type="ECO:0000256" key="2">
    <source>
        <dbReference type="ARBA" id="ARBA00022741"/>
    </source>
</evidence>
<dbReference type="AlphaFoldDB" id="A0A6I4UP43"/>
<keyword evidence="4" id="KW-0067">ATP-binding</keyword>
<dbReference type="PROSITE" id="PS51746">
    <property type="entry name" value="PPM_2"/>
    <property type="match status" value="1"/>
</dbReference>
<evidence type="ECO:0000313" key="8">
    <source>
        <dbReference type="EMBL" id="MXP40518.1"/>
    </source>
</evidence>
<gene>
    <name evidence="8" type="ORF">GRI75_02510</name>
</gene>
<accession>A0A6I4UP43</accession>
<keyword evidence="2" id="KW-0547">Nucleotide-binding</keyword>
<dbReference type="PROSITE" id="PS00108">
    <property type="entry name" value="PROTEIN_KINASE_ST"/>
    <property type="match status" value="1"/>
</dbReference>
<dbReference type="CDD" id="cd00143">
    <property type="entry name" value="PP2Cc"/>
    <property type="match status" value="1"/>
</dbReference>
<evidence type="ECO:0000256" key="5">
    <source>
        <dbReference type="SAM" id="Phobius"/>
    </source>
</evidence>
<evidence type="ECO:0000313" key="9">
    <source>
        <dbReference type="Proteomes" id="UP000469159"/>
    </source>
</evidence>
<dbReference type="GO" id="GO:0005524">
    <property type="term" value="F:ATP binding"/>
    <property type="evidence" value="ECO:0007669"/>
    <property type="project" value="UniProtKB-KW"/>
</dbReference>
<evidence type="ECO:0000256" key="4">
    <source>
        <dbReference type="ARBA" id="ARBA00022840"/>
    </source>
</evidence>
<dbReference type="SMART" id="SM00220">
    <property type="entry name" value="S_TKc"/>
    <property type="match status" value="1"/>
</dbReference>
<evidence type="ECO:0000256" key="3">
    <source>
        <dbReference type="ARBA" id="ARBA00022777"/>
    </source>
</evidence>
<keyword evidence="5" id="KW-0812">Transmembrane</keyword>
<dbReference type="EMBL" id="WTYK01000001">
    <property type="protein sequence ID" value="MXP40518.1"/>
    <property type="molecule type" value="Genomic_DNA"/>
</dbReference>
<reference evidence="8 9" key="1">
    <citation type="submission" date="2019-12" db="EMBL/GenBank/DDBJ databases">
        <title>Genomic-based taxomic classification of the family Erythrobacteraceae.</title>
        <authorList>
            <person name="Xu L."/>
        </authorList>
    </citation>
    <scope>NUCLEOTIDE SEQUENCE [LARGE SCALE GENOMIC DNA]</scope>
    <source>
        <strain evidence="8 9">MCCC 1K02066</strain>
    </source>
</reference>
<dbReference type="InterPro" id="IPR036457">
    <property type="entry name" value="PPM-type-like_dom_sf"/>
</dbReference>
<dbReference type="Pfam" id="PF13672">
    <property type="entry name" value="PP2C_2"/>
    <property type="match status" value="1"/>
</dbReference>
<dbReference type="Pfam" id="PF00069">
    <property type="entry name" value="Pkinase"/>
    <property type="match status" value="1"/>
</dbReference>
<keyword evidence="5" id="KW-0472">Membrane</keyword>
<dbReference type="SMART" id="SM00331">
    <property type="entry name" value="PP2C_SIG"/>
    <property type="match status" value="1"/>
</dbReference>
<keyword evidence="3 8" id="KW-0418">Kinase</keyword>
<feature type="domain" description="PPM-type phosphatase" evidence="7">
    <location>
        <begin position="10"/>
        <end position="235"/>
    </location>
</feature>
<dbReference type="CDD" id="cd14014">
    <property type="entry name" value="STKc_PknB_like"/>
    <property type="match status" value="1"/>
</dbReference>
<dbReference type="PROSITE" id="PS50011">
    <property type="entry name" value="PROTEIN_KINASE_DOM"/>
    <property type="match status" value="1"/>
</dbReference>
<keyword evidence="5" id="KW-1133">Transmembrane helix</keyword>
<dbReference type="Gene3D" id="3.30.200.20">
    <property type="entry name" value="Phosphorylase Kinase, domain 1"/>
    <property type="match status" value="1"/>
</dbReference>
<dbReference type="Gene3D" id="1.10.510.10">
    <property type="entry name" value="Transferase(Phosphotransferase) domain 1"/>
    <property type="match status" value="1"/>
</dbReference>
<keyword evidence="9" id="KW-1185">Reference proteome</keyword>
<dbReference type="RefSeq" id="WP_160745340.1">
    <property type="nucleotide sequence ID" value="NZ_WTYK01000001.1"/>
</dbReference>
<dbReference type="InterPro" id="IPR000719">
    <property type="entry name" value="Prot_kinase_dom"/>
</dbReference>
<dbReference type="InterPro" id="IPR008271">
    <property type="entry name" value="Ser/Thr_kinase_AS"/>
</dbReference>
<dbReference type="InterPro" id="IPR001932">
    <property type="entry name" value="PPM-type_phosphatase-like_dom"/>
</dbReference>
<dbReference type="SUPFAM" id="SSF81606">
    <property type="entry name" value="PP2C-like"/>
    <property type="match status" value="1"/>
</dbReference>
<dbReference type="PANTHER" id="PTHR43289">
    <property type="entry name" value="MITOGEN-ACTIVATED PROTEIN KINASE KINASE KINASE 20-RELATED"/>
    <property type="match status" value="1"/>
</dbReference>